<keyword evidence="6" id="KW-0333">Golgi apparatus</keyword>
<keyword evidence="8" id="KW-0961">Cell wall biogenesis/degradation</keyword>
<keyword evidence="5 9" id="KW-1133">Transmembrane helix</keyword>
<dbReference type="AlphaFoldDB" id="A0A0H4WLI8"/>
<dbReference type="PATRIC" id="fig|1297742.4.peg.1186"/>
<feature type="transmembrane region" description="Helical" evidence="9">
    <location>
        <begin position="6"/>
        <end position="25"/>
    </location>
</feature>
<evidence type="ECO:0000256" key="7">
    <source>
        <dbReference type="ARBA" id="ARBA00023136"/>
    </source>
</evidence>
<evidence type="ECO:0000256" key="6">
    <source>
        <dbReference type="ARBA" id="ARBA00023034"/>
    </source>
</evidence>
<dbReference type="GO" id="GO:0016757">
    <property type="term" value="F:glycosyltransferase activity"/>
    <property type="evidence" value="ECO:0007669"/>
    <property type="project" value="UniProtKB-KW"/>
</dbReference>
<proteinExistence type="predicted"/>
<dbReference type="Proteomes" id="UP000009026">
    <property type="component" value="Chromosome"/>
</dbReference>
<evidence type="ECO:0000256" key="2">
    <source>
        <dbReference type="ARBA" id="ARBA00022676"/>
    </source>
</evidence>
<keyword evidence="2" id="KW-0328">Glycosyltransferase</keyword>
<accession>A0A0H4WLI8</accession>
<dbReference type="KEGG" id="mym:A176_001168"/>
<dbReference type="eggNOG" id="COG1215">
    <property type="taxonomic scope" value="Bacteria"/>
</dbReference>
<keyword evidence="4 9" id="KW-0812">Transmembrane</keyword>
<comment type="subcellular location">
    <subcellularLocation>
        <location evidence="1">Golgi apparatus membrane</location>
        <topology evidence="1">Multi-pass membrane protein</topology>
    </subcellularLocation>
</comment>
<dbReference type="GO" id="GO:0071555">
    <property type="term" value="P:cell wall organization"/>
    <property type="evidence" value="ECO:0007669"/>
    <property type="project" value="UniProtKB-KW"/>
</dbReference>
<evidence type="ECO:0000256" key="4">
    <source>
        <dbReference type="ARBA" id="ARBA00022692"/>
    </source>
</evidence>
<sequence length="267" mass="30858">MTTVEIIFLGVYFSLLCVLGVYGSHRYRMAFLYYRHKFKLPTPKGALETLPKVTIQLPIFNEMYVVERLVESVCRIDYPRDLLEIQVLDDSTDETCGIARACVERMRQKGHDIVYIHRVNRQGFKAGALENGLKLAKGQYVAVFDADFVPSPDFLMRTVPFFSDDKVGMVQVRWGHLNREFSLLTQAQSIFLDGHFIIEHTARNRAGCFFNFNGTAGIWRRDTISDAGGWQHDTLTEDLDLSYRAQLKGWQFVFLPEVISRPRCRWT</sequence>
<evidence type="ECO:0000256" key="3">
    <source>
        <dbReference type="ARBA" id="ARBA00022679"/>
    </source>
</evidence>
<keyword evidence="3 10" id="KW-0808">Transferase</keyword>
<evidence type="ECO:0000256" key="9">
    <source>
        <dbReference type="SAM" id="Phobius"/>
    </source>
</evidence>
<dbReference type="Gene3D" id="3.90.550.10">
    <property type="entry name" value="Spore Coat Polysaccharide Biosynthesis Protein SpsA, Chain A"/>
    <property type="match status" value="1"/>
</dbReference>
<dbReference type="SUPFAM" id="SSF53448">
    <property type="entry name" value="Nucleotide-diphospho-sugar transferases"/>
    <property type="match status" value="1"/>
</dbReference>
<dbReference type="FunFam" id="3.90.550.10:FF:000057">
    <property type="entry name" value="Glycosyltransferase-like protein, family 2"/>
    <property type="match status" value="1"/>
</dbReference>
<dbReference type="Pfam" id="PF13641">
    <property type="entry name" value="Glyco_tranf_2_3"/>
    <property type="match status" value="1"/>
</dbReference>
<keyword evidence="11" id="KW-1185">Reference proteome</keyword>
<dbReference type="InterPro" id="IPR029044">
    <property type="entry name" value="Nucleotide-diphossugar_trans"/>
</dbReference>
<organism evidence="10 11">
    <name type="scientific">Pseudomyxococcus hansupus</name>
    <dbReference type="NCBI Taxonomy" id="1297742"/>
    <lineage>
        <taxon>Bacteria</taxon>
        <taxon>Pseudomonadati</taxon>
        <taxon>Myxococcota</taxon>
        <taxon>Myxococcia</taxon>
        <taxon>Myxococcales</taxon>
        <taxon>Cystobacterineae</taxon>
        <taxon>Myxococcaceae</taxon>
        <taxon>Pseudomyxococcus</taxon>
    </lineage>
</organism>
<gene>
    <name evidence="10" type="ORF">A176_001168</name>
</gene>
<dbReference type="STRING" id="1297742.A176_001168"/>
<evidence type="ECO:0000256" key="5">
    <source>
        <dbReference type="ARBA" id="ARBA00022989"/>
    </source>
</evidence>
<protein>
    <submittedName>
        <fullName evidence="10">Glycosyltransferase</fullName>
    </submittedName>
</protein>
<evidence type="ECO:0000256" key="1">
    <source>
        <dbReference type="ARBA" id="ARBA00004653"/>
    </source>
</evidence>
<evidence type="ECO:0000313" key="10">
    <source>
        <dbReference type="EMBL" id="AKQ64256.1"/>
    </source>
</evidence>
<evidence type="ECO:0000256" key="8">
    <source>
        <dbReference type="ARBA" id="ARBA00023316"/>
    </source>
</evidence>
<dbReference type="PANTHER" id="PTHR32044">
    <property type="entry name" value="GLUCOMANNAN 4-BETA-MANNOSYLTRANSFERASE 9"/>
    <property type="match status" value="1"/>
</dbReference>
<dbReference type="EMBL" id="CP012109">
    <property type="protein sequence ID" value="AKQ64256.1"/>
    <property type="molecule type" value="Genomic_DNA"/>
</dbReference>
<name>A0A0H4WLI8_9BACT</name>
<reference evidence="10 11" key="1">
    <citation type="journal article" date="2016" name="PLoS ONE">
        <title>Complete Genome Sequence and Comparative Genomics of a Novel Myxobacterium Myxococcus hansupus.</title>
        <authorList>
            <person name="Sharma G."/>
            <person name="Narwani T."/>
            <person name="Subramanian S."/>
        </authorList>
    </citation>
    <scope>NUCLEOTIDE SEQUENCE [LARGE SCALE GENOMIC DNA]</scope>
    <source>
        <strain evidence="11">mixupus</strain>
    </source>
</reference>
<keyword evidence="7 9" id="KW-0472">Membrane</keyword>
<evidence type="ECO:0000313" key="11">
    <source>
        <dbReference type="Proteomes" id="UP000009026"/>
    </source>
</evidence>
<dbReference type="PANTHER" id="PTHR32044:SF80">
    <property type="entry name" value="XYLOGLUCAN GLYCOSYLTRANSFERASE 2-RELATED"/>
    <property type="match status" value="1"/>
</dbReference>